<feature type="compositionally biased region" description="Pro residues" evidence="1">
    <location>
        <begin position="309"/>
        <end position="395"/>
    </location>
</feature>
<name>D1YXB7_METPS</name>
<proteinExistence type="predicted"/>
<gene>
    <name evidence="4" type="ordered locus">MCP_1017</name>
</gene>
<dbReference type="InterPro" id="IPR035986">
    <property type="entry name" value="PKD_dom_sf"/>
</dbReference>
<feature type="compositionally biased region" description="Basic and acidic residues" evidence="1">
    <location>
        <begin position="272"/>
        <end position="286"/>
    </location>
</feature>
<organism evidence="4 5">
    <name type="scientific">Methanocella paludicola (strain DSM 17711 / JCM 13418 / NBRC 101707 / SANAE)</name>
    <dbReference type="NCBI Taxonomy" id="304371"/>
    <lineage>
        <taxon>Archaea</taxon>
        <taxon>Methanobacteriati</taxon>
        <taxon>Methanobacteriota</taxon>
        <taxon>Stenosarchaea group</taxon>
        <taxon>Methanomicrobia</taxon>
        <taxon>Methanocellales</taxon>
        <taxon>Methanocellaceae</taxon>
        <taxon>Methanocella</taxon>
    </lineage>
</organism>
<dbReference type="PATRIC" id="fig|304371.9.peg.1048"/>
<dbReference type="CDD" id="cd00146">
    <property type="entry name" value="PKD"/>
    <property type="match status" value="2"/>
</dbReference>
<keyword evidence="2" id="KW-1133">Transmembrane helix</keyword>
<evidence type="ECO:0000259" key="3">
    <source>
        <dbReference type="PROSITE" id="PS50093"/>
    </source>
</evidence>
<dbReference type="SMART" id="SM00089">
    <property type="entry name" value="PKD"/>
    <property type="match status" value="2"/>
</dbReference>
<dbReference type="eggNOG" id="arCOG03729">
    <property type="taxonomic scope" value="Archaea"/>
</dbReference>
<reference evidence="5" key="3">
    <citation type="journal article" date="2011" name="PLoS ONE">
        <title>Genome sequence of a mesophilic hydrogenotrophic methanogen Methanocella paludicola, the first cultivated representative of the order Methanocellales.</title>
        <authorList>
            <person name="Sakai S."/>
            <person name="Takaki Y."/>
            <person name="Shimamura S."/>
            <person name="Sekine M."/>
            <person name="Tajima T."/>
            <person name="Kosugi H."/>
            <person name="Ichikawa N."/>
            <person name="Tasumi E."/>
            <person name="Hiraki A.T."/>
            <person name="Shimizu A."/>
            <person name="Kato Y."/>
            <person name="Nishiko R."/>
            <person name="Mori K."/>
            <person name="Fujita N."/>
            <person name="Imachi H."/>
            <person name="Takai K."/>
        </authorList>
    </citation>
    <scope>NUCLEOTIDE SEQUENCE [LARGE SCALE GENOMIC DNA]</scope>
    <source>
        <strain evidence="5">DSM 17711 / JCM 13418 / NBRC 101707 / SANAE</strain>
    </source>
</reference>
<dbReference type="eggNOG" id="arCOG02508">
    <property type="taxonomic scope" value="Archaea"/>
</dbReference>
<dbReference type="EMBL" id="AP011532">
    <property type="protein sequence ID" value="BAI61089.1"/>
    <property type="molecule type" value="Genomic_DNA"/>
</dbReference>
<dbReference type="InParanoid" id="D1YXB7"/>
<dbReference type="Gene3D" id="2.60.40.10">
    <property type="entry name" value="Immunoglobulins"/>
    <property type="match status" value="2"/>
</dbReference>
<evidence type="ECO:0000256" key="2">
    <source>
        <dbReference type="SAM" id="Phobius"/>
    </source>
</evidence>
<dbReference type="Pfam" id="PF18911">
    <property type="entry name" value="PKD_4"/>
    <property type="match status" value="2"/>
</dbReference>
<dbReference type="InterPro" id="IPR022409">
    <property type="entry name" value="PKD/Chitinase_dom"/>
</dbReference>
<feature type="region of interest" description="Disordered" evidence="1">
    <location>
        <begin position="272"/>
        <end position="466"/>
    </location>
</feature>
<dbReference type="FunFam" id="2.60.40.10:FF:000270">
    <property type="entry name" value="Cell surface protein"/>
    <property type="match status" value="1"/>
</dbReference>
<evidence type="ECO:0000256" key="1">
    <source>
        <dbReference type="SAM" id="MobiDB-lite"/>
    </source>
</evidence>
<evidence type="ECO:0000313" key="5">
    <source>
        <dbReference type="Proteomes" id="UP000001882"/>
    </source>
</evidence>
<protein>
    <submittedName>
        <fullName evidence="4">Surface layer protein</fullName>
    </submittedName>
</protein>
<feature type="compositionally biased region" description="Pro residues" evidence="1">
    <location>
        <begin position="403"/>
        <end position="443"/>
    </location>
</feature>
<dbReference type="SUPFAM" id="SSF49299">
    <property type="entry name" value="PKD domain"/>
    <property type="match status" value="2"/>
</dbReference>
<dbReference type="InterPro" id="IPR013783">
    <property type="entry name" value="Ig-like_fold"/>
</dbReference>
<dbReference type="KEGG" id="mpd:MCP_1017"/>
<keyword evidence="2" id="KW-0472">Membrane</keyword>
<feature type="transmembrane region" description="Helical" evidence="2">
    <location>
        <begin position="246"/>
        <end position="267"/>
    </location>
</feature>
<sequence>MSRVLRSVLSTSLTVLFLLMLIIQFTLPVTSEGEVEFHADVTSGNAPLTVHFTVDSPTHASNPVWNLGDGSGVKELNPTHTYNTPGTYDVSLTIDNGSGGRTTTVKTGYITVYEPPPAGPVAEFLVNTTSGEAPLYVQFTGMASGGTLSYDWDFGDGTQHSAEQSPLHIYSQPANYTVKLKVTNPGGTDIKEVLISVAEPTVTINNSTQMVTGTITPAPTVVPPTATPQSIIPSVSIPSISLSSDILQLILAALAALVIAGAIIYYFTHLSKSDSSGEKPARDLMRKPRSPVQPRRAQAAKPPAKAPETPKPQPKPANPPAPVAKPPAKAPEKPAPVVQPPAKAPEKPAPVVQPPAKAPEKPAPVVQPPAKAPEKPAPAVQPPAKAPEVPKPQPKPETKPAPVAQPPVKAPEAPKPPVKAPEAPKPQPKPESIPAPAAKPPAKAPEKPAKAPTPAPKPIKKDSDLDQDYIYGLVLGKDSETQKDGTKKN</sequence>
<reference evidence="4 5" key="2">
    <citation type="journal article" date="2008" name="Int. J. Syst. Evol. Microbiol.">
        <title>Methanocella paludicola gen. nov., sp. nov., a methane-producing archaeon, the first isolate of the lineage 'Rice Cluster I', and proposal of the new archaeal order Methanocellales ord. nov.</title>
        <authorList>
            <person name="Sakai S."/>
            <person name="Imachi H."/>
            <person name="Hanada S."/>
            <person name="Ohashi A."/>
            <person name="Harada H."/>
            <person name="Kamagata Y."/>
        </authorList>
    </citation>
    <scope>NUCLEOTIDE SEQUENCE [LARGE SCALE GENOMIC DNA]</scope>
    <source>
        <strain evidence="5">DSM 17711 / JCM 13418 / NBRC 101707 / SANAE</strain>
    </source>
</reference>
<dbReference type="PANTHER" id="PTHR36842">
    <property type="entry name" value="PROTEIN TOLB HOMOLOG"/>
    <property type="match status" value="1"/>
</dbReference>
<dbReference type="PROSITE" id="PS50093">
    <property type="entry name" value="PKD"/>
    <property type="match status" value="2"/>
</dbReference>
<dbReference type="InterPro" id="IPR000601">
    <property type="entry name" value="PKD_dom"/>
</dbReference>
<dbReference type="Proteomes" id="UP000001882">
    <property type="component" value="Chromosome"/>
</dbReference>
<reference evidence="4 5" key="1">
    <citation type="journal article" date="2007" name="Appl. Environ. Microbiol.">
        <title>Isolation of key methanogens for global methane emission from rice paddy fields: a novel isolate affiliated with the clone cluster rice cluster I.</title>
        <authorList>
            <person name="Sakai S."/>
            <person name="Imachi H."/>
            <person name="Sekiguchi Y."/>
            <person name="Ohashi A."/>
            <person name="Harada H."/>
            <person name="Kamagata Y."/>
        </authorList>
    </citation>
    <scope>NUCLEOTIDE SEQUENCE [LARGE SCALE GENOMIC DNA]</scope>
    <source>
        <strain evidence="5">DSM 17711 / JCM 13418 / NBRC 101707 / SANAE</strain>
    </source>
</reference>
<dbReference type="AlphaFoldDB" id="D1YXB7"/>
<feature type="domain" description="PKD" evidence="3">
    <location>
        <begin position="120"/>
        <end position="204"/>
    </location>
</feature>
<keyword evidence="5" id="KW-1185">Reference proteome</keyword>
<dbReference type="STRING" id="304371.MCP_1017"/>
<feature type="compositionally biased region" description="Low complexity" evidence="1">
    <location>
        <begin position="297"/>
        <end position="307"/>
    </location>
</feature>
<keyword evidence="2" id="KW-0812">Transmembrane</keyword>
<feature type="domain" description="PKD" evidence="3">
    <location>
        <begin position="33"/>
        <end position="112"/>
    </location>
</feature>
<accession>D1YXB7</accession>
<evidence type="ECO:0000313" key="4">
    <source>
        <dbReference type="EMBL" id="BAI61089.1"/>
    </source>
</evidence>
<dbReference type="PANTHER" id="PTHR36842:SF1">
    <property type="entry name" value="PROTEIN TOLB"/>
    <property type="match status" value="1"/>
</dbReference>